<dbReference type="SUPFAM" id="SSF52402">
    <property type="entry name" value="Adenine nucleotide alpha hydrolases-like"/>
    <property type="match status" value="2"/>
</dbReference>
<dbReference type="PRINTS" id="PR01438">
    <property type="entry name" value="UNVRSLSTRESS"/>
</dbReference>
<feature type="domain" description="UspA" evidence="5">
    <location>
        <begin position="178"/>
        <end position="315"/>
    </location>
</feature>
<dbReference type="Gene3D" id="3.40.50.620">
    <property type="entry name" value="HUPs"/>
    <property type="match status" value="2"/>
</dbReference>
<dbReference type="PANTHER" id="PTHR46268:SF27">
    <property type="entry name" value="UNIVERSAL STRESS PROTEIN RV2623"/>
    <property type="match status" value="1"/>
</dbReference>
<dbReference type="EMBL" id="JRZE01000006">
    <property type="protein sequence ID" value="KHF43593.1"/>
    <property type="molecule type" value="Genomic_DNA"/>
</dbReference>
<evidence type="ECO:0000256" key="3">
    <source>
        <dbReference type="ARBA" id="ARBA00022840"/>
    </source>
</evidence>
<feature type="region of interest" description="Disordered" evidence="4">
    <location>
        <begin position="1"/>
        <end position="24"/>
    </location>
</feature>
<comment type="caution">
    <text evidence="6">The sequence shown here is derived from an EMBL/GenBank/DDBJ whole genome shotgun (WGS) entry which is preliminary data.</text>
</comment>
<dbReference type="AlphaFoldDB" id="A0A837D751"/>
<dbReference type="OrthoDB" id="3404132at2"/>
<dbReference type="Pfam" id="PF00582">
    <property type="entry name" value="Usp"/>
    <property type="match status" value="2"/>
</dbReference>
<comment type="similarity">
    <text evidence="1">Belongs to the universal stress protein A family.</text>
</comment>
<evidence type="ECO:0000256" key="4">
    <source>
        <dbReference type="SAM" id="MobiDB-lite"/>
    </source>
</evidence>
<dbReference type="Proteomes" id="UP000030848">
    <property type="component" value="Unassembled WGS sequence"/>
</dbReference>
<sequence>MAEEERAKGRSAIETPEDEAEPVAAEGAVVVGVDGSEAALRAVRWAAERAAWRSVPLHVVHAYGLVSRYFAMDVPVPPGVIESLLAEARAILREAVAEAEATASGVEVHTQLVNHPAVPALLRCSQGAELVVLGASGFGGFAGMLAGSTAVAVAGHAAAPVVVVRCGEGRSAPPTSGPIVVGVDGSPLSERAVAGAFEEAALRSAPLVVVRAWMDVEDEGVMRRAKLFFTNTPEEDEVRALLDEQLAGWEEKYPGVSVERVVVRDRPRRQLLERSRTAQLVVVGSRGRGGFTGMLLGSTSQALIHHAGCPVMIVRPRDSDQED</sequence>
<dbReference type="InterPro" id="IPR006016">
    <property type="entry name" value="UspA"/>
</dbReference>
<dbReference type="InterPro" id="IPR006015">
    <property type="entry name" value="Universal_stress_UspA"/>
</dbReference>
<evidence type="ECO:0000313" key="6">
    <source>
        <dbReference type="EMBL" id="KHF43593.1"/>
    </source>
</evidence>
<accession>A0A837D751</accession>
<feature type="domain" description="UspA" evidence="5">
    <location>
        <begin position="29"/>
        <end position="165"/>
    </location>
</feature>
<dbReference type="InterPro" id="IPR014729">
    <property type="entry name" value="Rossmann-like_a/b/a_fold"/>
</dbReference>
<dbReference type="RefSeq" id="WP_082002431.1">
    <property type="nucleotide sequence ID" value="NZ_CALJZO010000097.1"/>
</dbReference>
<evidence type="ECO:0000313" key="7">
    <source>
        <dbReference type="Proteomes" id="UP000030848"/>
    </source>
</evidence>
<proteinExistence type="inferred from homology"/>
<protein>
    <submittedName>
        <fullName evidence="6">Universal stress protein</fullName>
    </submittedName>
</protein>
<keyword evidence="2" id="KW-0547">Nucleotide-binding</keyword>
<evidence type="ECO:0000259" key="5">
    <source>
        <dbReference type="Pfam" id="PF00582"/>
    </source>
</evidence>
<evidence type="ECO:0000256" key="2">
    <source>
        <dbReference type="ARBA" id="ARBA00022741"/>
    </source>
</evidence>
<dbReference type="GO" id="GO:0005524">
    <property type="term" value="F:ATP binding"/>
    <property type="evidence" value="ECO:0007669"/>
    <property type="project" value="UniProtKB-KW"/>
</dbReference>
<dbReference type="PANTHER" id="PTHR46268">
    <property type="entry name" value="STRESS RESPONSE PROTEIN NHAX"/>
    <property type="match status" value="1"/>
</dbReference>
<gene>
    <name evidence="6" type="ORF">MINT15_37950</name>
</gene>
<name>A0A837D751_9PSEU</name>
<evidence type="ECO:0000256" key="1">
    <source>
        <dbReference type="ARBA" id="ARBA00008791"/>
    </source>
</evidence>
<organism evidence="6 7">
    <name type="scientific">Saccharomonospora viridis</name>
    <dbReference type="NCBI Taxonomy" id="1852"/>
    <lineage>
        <taxon>Bacteria</taxon>
        <taxon>Bacillati</taxon>
        <taxon>Actinomycetota</taxon>
        <taxon>Actinomycetes</taxon>
        <taxon>Pseudonocardiales</taxon>
        <taxon>Pseudonocardiaceae</taxon>
        <taxon>Saccharomonospora</taxon>
    </lineage>
</organism>
<reference evidence="6 7" key="1">
    <citation type="submission" date="2014-10" db="EMBL/GenBank/DDBJ databases">
        <title>Genome sequence of Micropolyspora internatus JCM3315.</title>
        <authorList>
            <person name="Shin S.-K."/>
            <person name="Yi H."/>
        </authorList>
    </citation>
    <scope>NUCLEOTIDE SEQUENCE [LARGE SCALE GENOMIC DNA]</scope>
    <source>
        <strain evidence="6 7">JCM 3315</strain>
    </source>
</reference>
<keyword evidence="3" id="KW-0067">ATP-binding</keyword>